<dbReference type="Proteomes" id="UP001652625">
    <property type="component" value="Chromosome 08"/>
</dbReference>
<keyword evidence="2" id="KW-1185">Reference proteome</keyword>
<sequence length="281" mass="32543">MANNIKSAFKNTGIFPFDVNSFDYKKIVQKLSESTVAPAPYLKENHSSVTLSAYSPITFIEKCIDFSILEQFKLTDKHLGWKGDLEYLQLYHFWKRALSETYKTINLPDEIQQGNKNLSTTGNLENEKGIADMEMPDCNNAAVIEPKPACFSLKIAAKIINPIESVLIWPKQPVQSSKRKVERLPSVVTSETWQLIQKTKLQEKSKIKAEKLKKKQLAVDKKSKVEEERLRKKQLAMEKKLLNEKTKKERKNMKIKKKKVAKESENEFHLNVDNNYKIRLR</sequence>
<keyword evidence="1" id="KW-0175">Coiled coil</keyword>
<feature type="coiled-coil region" evidence="1">
    <location>
        <begin position="225"/>
        <end position="263"/>
    </location>
</feature>
<evidence type="ECO:0000313" key="2">
    <source>
        <dbReference type="Proteomes" id="UP001652625"/>
    </source>
</evidence>
<proteinExistence type="predicted"/>
<gene>
    <name evidence="3" type="primary">LOC136083655</name>
</gene>
<accession>A0ABM4CC61</accession>
<organism evidence="2 3">
    <name type="scientific">Hydra vulgaris</name>
    <name type="common">Hydra</name>
    <name type="synonym">Hydra attenuata</name>
    <dbReference type="NCBI Taxonomy" id="6087"/>
    <lineage>
        <taxon>Eukaryota</taxon>
        <taxon>Metazoa</taxon>
        <taxon>Cnidaria</taxon>
        <taxon>Hydrozoa</taxon>
        <taxon>Hydroidolina</taxon>
        <taxon>Anthoathecata</taxon>
        <taxon>Aplanulata</taxon>
        <taxon>Hydridae</taxon>
        <taxon>Hydra</taxon>
    </lineage>
</organism>
<dbReference type="RefSeq" id="XP_065659269.1">
    <property type="nucleotide sequence ID" value="XM_065803197.1"/>
</dbReference>
<evidence type="ECO:0000313" key="3">
    <source>
        <dbReference type="RefSeq" id="XP_065659269.1"/>
    </source>
</evidence>
<dbReference type="GeneID" id="136083655"/>
<evidence type="ECO:0000256" key="1">
    <source>
        <dbReference type="SAM" id="Coils"/>
    </source>
</evidence>
<name>A0ABM4CC61_HYDVU</name>
<reference evidence="3" key="1">
    <citation type="submission" date="2025-08" db="UniProtKB">
        <authorList>
            <consortium name="RefSeq"/>
        </authorList>
    </citation>
    <scope>IDENTIFICATION</scope>
</reference>
<protein>
    <submittedName>
        <fullName evidence="3">Uncharacterized protein LOC136083655</fullName>
    </submittedName>
</protein>